<accession>A0A9K3KQC5</accession>
<dbReference type="InterPro" id="IPR050600">
    <property type="entry name" value="SETD3_SETD6_MTase"/>
</dbReference>
<keyword evidence="1" id="KW-0812">Transmembrane</keyword>
<keyword evidence="1" id="KW-1133">Transmembrane helix</keyword>
<dbReference type="EMBL" id="JAGRRH010000020">
    <property type="protein sequence ID" value="KAG7347596.1"/>
    <property type="molecule type" value="Genomic_DNA"/>
</dbReference>
<dbReference type="Proteomes" id="UP000693970">
    <property type="component" value="Unassembled WGS sequence"/>
</dbReference>
<evidence type="ECO:0008006" key="4">
    <source>
        <dbReference type="Google" id="ProtNLM"/>
    </source>
</evidence>
<gene>
    <name evidence="2" type="ORF">IV203_016301</name>
</gene>
<evidence type="ECO:0000313" key="3">
    <source>
        <dbReference type="Proteomes" id="UP000693970"/>
    </source>
</evidence>
<sequence>MGCSSDSLPVLFILVAVFATRLLLVASLVLESSLATRSIRRTLCWHMLSTTDEIPPSQSLTSLSSSTLPQTEQDQYLERWFQEHGILLGNERGLRRVQISTSDRSVGGRGLFLTSRLFPYLQGDLSSPPSSVIAHQGDILAYIPGNLVLLPSNMQASFPCLFHDNNTDKNKSGYSWQSILTTYVWKALYEDPRQQSSSSPDWRPWIKTWMTDRETRRDDVISGPELPKASNQYTQESMETMARLSHATLSQVKELLDAKFQTFQEDWKNVQDFIKKKDNGSTALQKDFAELYSLVLSRTANLGPEWGNQMGIIPLHDMCNHPPYGHEPNVELFSLGNIRSMIGNEQLKQLLRPLLPIRSKDADPSTTTSNIPIFLDRDFVLAARRPIRSDEELWLSYKSNDREMSASDQLWLLLQYGFPFQPP</sequence>
<dbReference type="PANTHER" id="PTHR13271">
    <property type="entry name" value="UNCHARACTERIZED PUTATIVE METHYLTRANSFERASE"/>
    <property type="match status" value="1"/>
</dbReference>
<feature type="transmembrane region" description="Helical" evidence="1">
    <location>
        <begin position="12"/>
        <end position="30"/>
    </location>
</feature>
<name>A0A9K3KQC5_9STRA</name>
<keyword evidence="3" id="KW-1185">Reference proteome</keyword>
<dbReference type="AlphaFoldDB" id="A0A9K3KQC5"/>
<reference evidence="2" key="1">
    <citation type="journal article" date="2021" name="Sci. Rep.">
        <title>Diploid genomic architecture of Nitzschia inconspicua, an elite biomass production diatom.</title>
        <authorList>
            <person name="Oliver A."/>
            <person name="Podell S."/>
            <person name="Pinowska A."/>
            <person name="Traller J.C."/>
            <person name="Smith S.R."/>
            <person name="McClure R."/>
            <person name="Beliaev A."/>
            <person name="Bohutskyi P."/>
            <person name="Hill E.A."/>
            <person name="Rabines A."/>
            <person name="Zheng H."/>
            <person name="Allen L.Z."/>
            <person name="Kuo A."/>
            <person name="Grigoriev I.V."/>
            <person name="Allen A.E."/>
            <person name="Hazlebeck D."/>
            <person name="Allen E.E."/>
        </authorList>
    </citation>
    <scope>NUCLEOTIDE SEQUENCE</scope>
    <source>
        <strain evidence="2">Hildebrandi</strain>
    </source>
</reference>
<comment type="caution">
    <text evidence="2">The sequence shown here is derived from an EMBL/GenBank/DDBJ whole genome shotgun (WGS) entry which is preliminary data.</text>
</comment>
<dbReference type="CDD" id="cd10527">
    <property type="entry name" value="SET_LSMT"/>
    <property type="match status" value="1"/>
</dbReference>
<protein>
    <recommendedName>
        <fullName evidence="4">SET domain-containing protein</fullName>
    </recommendedName>
</protein>
<proteinExistence type="predicted"/>
<keyword evidence="1" id="KW-0472">Membrane</keyword>
<dbReference type="OrthoDB" id="341421at2759"/>
<evidence type="ECO:0000256" key="1">
    <source>
        <dbReference type="SAM" id="Phobius"/>
    </source>
</evidence>
<reference evidence="2" key="2">
    <citation type="submission" date="2021-04" db="EMBL/GenBank/DDBJ databases">
        <authorList>
            <person name="Podell S."/>
        </authorList>
    </citation>
    <scope>NUCLEOTIDE SEQUENCE</scope>
    <source>
        <strain evidence="2">Hildebrandi</strain>
    </source>
</reference>
<dbReference type="GO" id="GO:0016279">
    <property type="term" value="F:protein-lysine N-methyltransferase activity"/>
    <property type="evidence" value="ECO:0007669"/>
    <property type="project" value="TreeGrafter"/>
</dbReference>
<evidence type="ECO:0000313" key="2">
    <source>
        <dbReference type="EMBL" id="KAG7347596.1"/>
    </source>
</evidence>
<organism evidence="2 3">
    <name type="scientific">Nitzschia inconspicua</name>
    <dbReference type="NCBI Taxonomy" id="303405"/>
    <lineage>
        <taxon>Eukaryota</taxon>
        <taxon>Sar</taxon>
        <taxon>Stramenopiles</taxon>
        <taxon>Ochrophyta</taxon>
        <taxon>Bacillariophyta</taxon>
        <taxon>Bacillariophyceae</taxon>
        <taxon>Bacillariophycidae</taxon>
        <taxon>Bacillariales</taxon>
        <taxon>Bacillariaceae</taxon>
        <taxon>Nitzschia</taxon>
    </lineage>
</organism>